<name>A0A382ET11_9ZZZZ</name>
<feature type="domain" description="Anthranilate synthase component I N-terminal" evidence="1">
    <location>
        <begin position="29"/>
        <end position="75"/>
    </location>
</feature>
<accession>A0A382ET11</accession>
<dbReference type="AlphaFoldDB" id="A0A382ET11"/>
<dbReference type="InterPro" id="IPR006805">
    <property type="entry name" value="Anth_synth_I_N"/>
</dbReference>
<proteinExistence type="predicted"/>
<feature type="non-terminal residue" evidence="2">
    <location>
        <position position="100"/>
    </location>
</feature>
<evidence type="ECO:0000313" key="2">
    <source>
        <dbReference type="EMBL" id="SVB53818.1"/>
    </source>
</evidence>
<dbReference type="EMBL" id="UINC01046161">
    <property type="protein sequence ID" value="SVB53818.1"/>
    <property type="molecule type" value="Genomic_DNA"/>
</dbReference>
<reference evidence="2" key="1">
    <citation type="submission" date="2018-05" db="EMBL/GenBank/DDBJ databases">
        <authorList>
            <person name="Lanie J.A."/>
            <person name="Ng W.-L."/>
            <person name="Kazmierczak K.M."/>
            <person name="Andrzejewski T.M."/>
            <person name="Davidsen T.M."/>
            <person name="Wayne K.J."/>
            <person name="Tettelin H."/>
            <person name="Glass J.I."/>
            <person name="Rusch D."/>
            <person name="Podicherti R."/>
            <person name="Tsui H.-C.T."/>
            <person name="Winkler M.E."/>
        </authorList>
    </citation>
    <scope>NUCLEOTIDE SEQUENCE</scope>
</reference>
<evidence type="ECO:0000259" key="1">
    <source>
        <dbReference type="Pfam" id="PF04715"/>
    </source>
</evidence>
<sequence>MKNIVNYKEFEKEYDGKSFIALGRELYMDLETPVSIFLKVSNGANSFLLESVEGGESIARYSFIGIGGYEKFDSGNTGNGFKNPLNLVSDLLDNINVVKP</sequence>
<organism evidence="2">
    <name type="scientific">marine metagenome</name>
    <dbReference type="NCBI Taxonomy" id="408172"/>
    <lineage>
        <taxon>unclassified sequences</taxon>
        <taxon>metagenomes</taxon>
        <taxon>ecological metagenomes</taxon>
    </lineage>
</organism>
<dbReference type="Gene3D" id="3.60.120.10">
    <property type="entry name" value="Anthranilate synthase"/>
    <property type="match status" value="1"/>
</dbReference>
<dbReference type="Pfam" id="PF04715">
    <property type="entry name" value="Anth_synt_I_N"/>
    <property type="match status" value="1"/>
</dbReference>
<protein>
    <recommendedName>
        <fullName evidence="1">Anthranilate synthase component I N-terminal domain-containing protein</fullName>
    </recommendedName>
</protein>
<dbReference type="InterPro" id="IPR005801">
    <property type="entry name" value="ADC_synthase"/>
</dbReference>
<dbReference type="SUPFAM" id="SSF56322">
    <property type="entry name" value="ADC synthase"/>
    <property type="match status" value="1"/>
</dbReference>
<gene>
    <name evidence="2" type="ORF">METZ01_LOCUS206672</name>
</gene>